<accession>A0AAP0HFU4</accession>
<dbReference type="Proteomes" id="UP001419268">
    <property type="component" value="Unassembled WGS sequence"/>
</dbReference>
<feature type="signal peptide" evidence="1">
    <location>
        <begin position="1"/>
        <end position="27"/>
    </location>
</feature>
<dbReference type="AlphaFoldDB" id="A0AAP0HFU4"/>
<gene>
    <name evidence="2" type="ORF">Scep_029437</name>
</gene>
<evidence type="ECO:0000256" key="1">
    <source>
        <dbReference type="SAM" id="SignalP"/>
    </source>
</evidence>
<dbReference type="EMBL" id="JBBNAG010000013">
    <property type="protein sequence ID" value="KAK9082966.1"/>
    <property type="molecule type" value="Genomic_DNA"/>
</dbReference>
<evidence type="ECO:0000313" key="3">
    <source>
        <dbReference type="Proteomes" id="UP001419268"/>
    </source>
</evidence>
<keyword evidence="1" id="KW-0732">Signal</keyword>
<evidence type="ECO:0000313" key="2">
    <source>
        <dbReference type="EMBL" id="KAK9082966.1"/>
    </source>
</evidence>
<feature type="chain" id="PRO_5042915506" evidence="1">
    <location>
        <begin position="28"/>
        <end position="51"/>
    </location>
</feature>
<reference evidence="2 3" key="1">
    <citation type="submission" date="2024-01" db="EMBL/GenBank/DDBJ databases">
        <title>Genome assemblies of Stephania.</title>
        <authorList>
            <person name="Yang L."/>
        </authorList>
    </citation>
    <scope>NUCLEOTIDE SEQUENCE [LARGE SCALE GENOMIC DNA]</scope>
    <source>
        <strain evidence="2">JXDWG</strain>
        <tissue evidence="2">Leaf</tissue>
    </source>
</reference>
<proteinExistence type="predicted"/>
<comment type="caution">
    <text evidence="2">The sequence shown here is derived from an EMBL/GenBank/DDBJ whole genome shotgun (WGS) entry which is preliminary data.</text>
</comment>
<protein>
    <submittedName>
        <fullName evidence="2">Uncharacterized protein</fullName>
    </submittedName>
</protein>
<organism evidence="2 3">
    <name type="scientific">Stephania cephalantha</name>
    <dbReference type="NCBI Taxonomy" id="152367"/>
    <lineage>
        <taxon>Eukaryota</taxon>
        <taxon>Viridiplantae</taxon>
        <taxon>Streptophyta</taxon>
        <taxon>Embryophyta</taxon>
        <taxon>Tracheophyta</taxon>
        <taxon>Spermatophyta</taxon>
        <taxon>Magnoliopsida</taxon>
        <taxon>Ranunculales</taxon>
        <taxon>Menispermaceae</taxon>
        <taxon>Menispermoideae</taxon>
        <taxon>Cissampelideae</taxon>
        <taxon>Stephania</taxon>
    </lineage>
</organism>
<sequence>MITGTVAQTCVLLILTYITNWDKEASAAEDRIREWGGKHDDKGTMNGRVDS</sequence>
<keyword evidence="3" id="KW-1185">Reference proteome</keyword>
<name>A0AAP0HFU4_9MAGN</name>